<dbReference type="GO" id="GO:0031047">
    <property type="term" value="P:regulatory ncRNA-mediated gene silencing"/>
    <property type="evidence" value="ECO:0007669"/>
    <property type="project" value="UniProtKB-UniRule"/>
</dbReference>
<dbReference type="Gene3D" id="2.40.50.90">
    <property type="match status" value="5"/>
</dbReference>
<evidence type="ECO:0000256" key="1">
    <source>
        <dbReference type="ARBA" id="ARBA00004496"/>
    </source>
</evidence>
<dbReference type="GO" id="GO:0004518">
    <property type="term" value="F:nuclease activity"/>
    <property type="evidence" value="ECO:0007669"/>
    <property type="project" value="TreeGrafter"/>
</dbReference>
<dbReference type="Pfam" id="PF00565">
    <property type="entry name" value="SNase"/>
    <property type="match status" value="4"/>
</dbReference>
<dbReference type="InterPro" id="IPR016071">
    <property type="entry name" value="Staphylococal_nuclease_OB-fold"/>
</dbReference>
<sequence length="907" mass="101370">MSATPVFHKGTVKSVLSGDAVVIRGQPKGGPPPERTLCFSNVTAPRLARRANPNVDNSVETKDEACAWQAREFLRKLLIGKEVLFTVEYKTPAASREYGCVFLPKDPTGETKENMTELLVAEGLVELRRMGLRTEDENAQRLIQLEEAAKAAGKGKWNPEVITNPENIIRDIKWTIENPRQFVDSFHQKPIDAVIEHVRDGCTVRAFLLPDFHYVTIMLSGIKCPMFKTNDAGKQEAEPFAEEAKFFTECRLLQREVKIVMEGVSNQNILGSVLHPNGNIAELLLREGFARCVDWSMGVVTQGAENLRAAEKSAKDRKVRIWKDYSPATSGPSISIKDKTFQGKVVECVNGDALVVKTADGQFKKCFLSSIKPPRAAAAAEAETPAKPGPRITRPLYDIPYMYEAREFLRKKLIGKKVNVEVDYIQPPNQGFAEKTCCSVTIGGINIAEALISKGLATVIRYRQDDDQRSSKYDILLGAEERAKKKGVGLHSKKEAPIHRVADVSGDVMKAKQFLPFLMKAERLEAVCEFVASGSRVRVFLPKETCLITFLISGIECPRGARPGPAGSTVPGEPFGEEAMMFTKEMCMQREVDIKVETTDKGGNFIGWLFVEGVNLSLALVEKGLAKVHFTAERSPYYNEMLKAEATAKENKLNIWADFEEPVVVKEADEPQERQVTYRKVVVTDVGADLKFHAQTVENGPRLEKLMEDLRIDMETNPPLPGAYTPKKGDMCAARFSEDQQWYRARVEKIEGSKIHVLFVDYGNREVTDATQLSQLASNFTLLSPQAQEFQLAFVQLPTDEEAKLDAQDAFYHDVLNRQLLLNVEHRIGGGESVSLCDPDSNDDVAKALISAGFVMCEQRREKRFSKVLSEYHKAQEAAKNNRVNIWRYGDFREDDAKEFACAFYTG</sequence>
<dbReference type="PANTHER" id="PTHR12302:SF2">
    <property type="entry name" value="STAPHYLOCOCCAL NUCLEASE DOMAIN-CONTAINING PROTEIN 1"/>
    <property type="match status" value="1"/>
</dbReference>
<dbReference type="FunFam" id="2.30.30.140:FF:000018">
    <property type="entry name" value="Serine/threonine-protein kinase 31"/>
    <property type="match status" value="1"/>
</dbReference>
<dbReference type="Proteomes" id="UP000828390">
    <property type="component" value="Unassembled WGS sequence"/>
</dbReference>
<dbReference type="FunFam" id="2.40.50.90:FF:000018">
    <property type="entry name" value="Ribonuclease"/>
    <property type="match status" value="1"/>
</dbReference>
<gene>
    <name evidence="8" type="ORF">DPMN_051193</name>
</gene>
<proteinExistence type="predicted"/>
<feature type="domain" description="Tudor" evidence="6">
    <location>
        <begin position="725"/>
        <end position="783"/>
    </location>
</feature>
<evidence type="ECO:0000256" key="2">
    <source>
        <dbReference type="ARBA" id="ARBA00017230"/>
    </source>
</evidence>
<feature type="domain" description="TNase-like" evidence="7">
    <location>
        <begin position="339"/>
        <end position="493"/>
    </location>
</feature>
<dbReference type="InterPro" id="IPR035437">
    <property type="entry name" value="SNase_OB-fold_sf"/>
</dbReference>
<evidence type="ECO:0000313" key="9">
    <source>
        <dbReference type="Proteomes" id="UP000828390"/>
    </source>
</evidence>
<comment type="caution">
    <text evidence="8">The sequence shown here is derived from an EMBL/GenBank/DDBJ whole genome shotgun (WGS) entry which is preliminary data.</text>
</comment>
<accession>A0A9D4CJC2</accession>
<dbReference type="FunFam" id="2.40.50.90:FF:000001">
    <property type="entry name" value="Staphylococcal nuclease domain-containing protein"/>
    <property type="match status" value="1"/>
</dbReference>
<dbReference type="SMART" id="SM00318">
    <property type="entry name" value="SNc"/>
    <property type="match status" value="4"/>
</dbReference>
<dbReference type="SMART" id="SM00333">
    <property type="entry name" value="TUDOR"/>
    <property type="match status" value="1"/>
</dbReference>
<name>A0A9D4CJC2_DREPO</name>
<keyword evidence="4" id="KW-0677">Repeat</keyword>
<feature type="domain" description="TNase-like" evidence="7">
    <location>
        <begin position="6"/>
        <end position="159"/>
    </location>
</feature>
<keyword evidence="9" id="KW-1185">Reference proteome</keyword>
<dbReference type="GO" id="GO:0006402">
    <property type="term" value="P:mRNA catabolic process"/>
    <property type="evidence" value="ECO:0007669"/>
    <property type="project" value="UniProtKB-UniRule"/>
</dbReference>
<evidence type="ECO:0000259" key="6">
    <source>
        <dbReference type="PROSITE" id="PS50304"/>
    </source>
</evidence>
<dbReference type="PIRSF" id="PIRSF017179">
    <property type="entry name" value="RISC-Tudor-SN"/>
    <property type="match status" value="1"/>
</dbReference>
<protein>
    <recommendedName>
        <fullName evidence="2">Staphylococcal nuclease domain-containing protein 1</fullName>
    </recommendedName>
</protein>
<dbReference type="CDD" id="cd00175">
    <property type="entry name" value="SNc"/>
    <property type="match status" value="3"/>
</dbReference>
<dbReference type="InterPro" id="IPR047386">
    <property type="entry name" value="Tudor_TDRD11"/>
</dbReference>
<dbReference type="PROSITE" id="PS50830">
    <property type="entry name" value="TNASE_3"/>
    <property type="match status" value="4"/>
</dbReference>
<dbReference type="GO" id="GO:0005634">
    <property type="term" value="C:nucleus"/>
    <property type="evidence" value="ECO:0007669"/>
    <property type="project" value="TreeGrafter"/>
</dbReference>
<dbReference type="SUPFAM" id="SSF50199">
    <property type="entry name" value="Staphylococcal nuclease"/>
    <property type="match status" value="5"/>
</dbReference>
<evidence type="ECO:0000313" key="8">
    <source>
        <dbReference type="EMBL" id="KAH3725360.1"/>
    </source>
</evidence>
<dbReference type="FunFam" id="2.40.50.90:FF:000003">
    <property type="entry name" value="Staphylococcal nuclease domain-containing protein"/>
    <property type="match status" value="1"/>
</dbReference>
<comment type="subcellular location">
    <subcellularLocation>
        <location evidence="1 5">Cytoplasm</location>
    </subcellularLocation>
</comment>
<evidence type="ECO:0000259" key="7">
    <source>
        <dbReference type="PROSITE" id="PS50830"/>
    </source>
</evidence>
<evidence type="ECO:0000256" key="3">
    <source>
        <dbReference type="ARBA" id="ARBA00022490"/>
    </source>
</evidence>
<reference evidence="8" key="1">
    <citation type="journal article" date="2019" name="bioRxiv">
        <title>The Genome of the Zebra Mussel, Dreissena polymorpha: A Resource for Invasive Species Research.</title>
        <authorList>
            <person name="McCartney M.A."/>
            <person name="Auch B."/>
            <person name="Kono T."/>
            <person name="Mallez S."/>
            <person name="Zhang Y."/>
            <person name="Obille A."/>
            <person name="Becker A."/>
            <person name="Abrahante J.E."/>
            <person name="Garbe J."/>
            <person name="Badalamenti J.P."/>
            <person name="Herman A."/>
            <person name="Mangelson H."/>
            <person name="Liachko I."/>
            <person name="Sullivan S."/>
            <person name="Sone E.D."/>
            <person name="Koren S."/>
            <person name="Silverstein K.A.T."/>
            <person name="Beckman K.B."/>
            <person name="Gohl D.M."/>
        </authorList>
    </citation>
    <scope>NUCLEOTIDE SEQUENCE</scope>
    <source>
        <strain evidence="8">Duluth1</strain>
        <tissue evidence="8">Whole animal</tissue>
    </source>
</reference>
<dbReference type="FunFam" id="2.40.50.90:FF:000002">
    <property type="entry name" value="Staphylococcal nuclease domain-containing protein"/>
    <property type="match status" value="1"/>
</dbReference>
<dbReference type="Gene3D" id="2.30.30.140">
    <property type="match status" value="1"/>
</dbReference>
<dbReference type="CDD" id="cd20433">
    <property type="entry name" value="Tudor_TDRD11"/>
    <property type="match status" value="1"/>
</dbReference>
<dbReference type="EMBL" id="JAIWYP010000012">
    <property type="protein sequence ID" value="KAH3725360.1"/>
    <property type="molecule type" value="Genomic_DNA"/>
</dbReference>
<dbReference type="PANTHER" id="PTHR12302">
    <property type="entry name" value="EBNA2 BINDING PROTEIN P100"/>
    <property type="match status" value="1"/>
</dbReference>
<feature type="domain" description="TNase-like" evidence="7">
    <location>
        <begin position="522"/>
        <end position="658"/>
    </location>
</feature>
<reference evidence="8" key="2">
    <citation type="submission" date="2020-11" db="EMBL/GenBank/DDBJ databases">
        <authorList>
            <person name="McCartney M.A."/>
            <person name="Auch B."/>
            <person name="Kono T."/>
            <person name="Mallez S."/>
            <person name="Becker A."/>
            <person name="Gohl D.M."/>
            <person name="Silverstein K.A.T."/>
            <person name="Koren S."/>
            <person name="Bechman K.B."/>
            <person name="Herman A."/>
            <person name="Abrahante J.E."/>
            <person name="Garbe J."/>
        </authorList>
    </citation>
    <scope>NUCLEOTIDE SEQUENCE</scope>
    <source>
        <strain evidence="8">Duluth1</strain>
        <tissue evidence="8">Whole animal</tissue>
    </source>
</reference>
<dbReference type="AlphaFoldDB" id="A0A9D4CJC2"/>
<dbReference type="GO" id="GO:0003723">
    <property type="term" value="F:RNA binding"/>
    <property type="evidence" value="ECO:0007669"/>
    <property type="project" value="UniProtKB-UniRule"/>
</dbReference>
<dbReference type="InterPro" id="IPR016685">
    <property type="entry name" value="Silence_cplx_Nase-comp_TudorSN"/>
</dbReference>
<dbReference type="GO" id="GO:0005829">
    <property type="term" value="C:cytosol"/>
    <property type="evidence" value="ECO:0007669"/>
    <property type="project" value="UniProtKB-UniRule"/>
</dbReference>
<keyword evidence="3 5" id="KW-0963">Cytoplasm</keyword>
<dbReference type="PROSITE" id="PS50304">
    <property type="entry name" value="TUDOR"/>
    <property type="match status" value="1"/>
</dbReference>
<organism evidence="8 9">
    <name type="scientific">Dreissena polymorpha</name>
    <name type="common">Zebra mussel</name>
    <name type="synonym">Mytilus polymorpha</name>
    <dbReference type="NCBI Taxonomy" id="45954"/>
    <lineage>
        <taxon>Eukaryota</taxon>
        <taxon>Metazoa</taxon>
        <taxon>Spiralia</taxon>
        <taxon>Lophotrochozoa</taxon>
        <taxon>Mollusca</taxon>
        <taxon>Bivalvia</taxon>
        <taxon>Autobranchia</taxon>
        <taxon>Heteroconchia</taxon>
        <taxon>Euheterodonta</taxon>
        <taxon>Imparidentia</taxon>
        <taxon>Neoheterodontei</taxon>
        <taxon>Myida</taxon>
        <taxon>Dreissenoidea</taxon>
        <taxon>Dreissenidae</taxon>
        <taxon>Dreissena</taxon>
    </lineage>
</organism>
<evidence type="ECO:0000256" key="5">
    <source>
        <dbReference type="PIRNR" id="PIRNR017179"/>
    </source>
</evidence>
<dbReference type="InterPro" id="IPR002999">
    <property type="entry name" value="Tudor"/>
</dbReference>
<evidence type="ECO:0000256" key="4">
    <source>
        <dbReference type="ARBA" id="ARBA00022737"/>
    </source>
</evidence>
<feature type="domain" description="TNase-like" evidence="7">
    <location>
        <begin position="189"/>
        <end position="324"/>
    </location>
</feature>
<dbReference type="Pfam" id="PF00567">
    <property type="entry name" value="TUDOR"/>
    <property type="match status" value="1"/>
</dbReference>
<dbReference type="SUPFAM" id="SSF63748">
    <property type="entry name" value="Tudor/PWWP/MBT"/>
    <property type="match status" value="1"/>
</dbReference>
<dbReference type="FunFam" id="2.40.50.90:FF:000005">
    <property type="entry name" value="Staphylococcal nuclease domain-containing protein"/>
    <property type="match status" value="1"/>
</dbReference>
<dbReference type="GO" id="GO:0031332">
    <property type="term" value="C:RNAi effector complex"/>
    <property type="evidence" value="ECO:0007669"/>
    <property type="project" value="InterPro"/>
</dbReference>